<comment type="similarity">
    <text evidence="1 4">Belongs to the archaeal NMN adenylyltransferase family.</text>
</comment>
<sequence>MAAAMIGRFQPFHLGHLELVRQILNENDEIIILIGSSQANYTVKNPFTAGERIWMIRDSLIESKIDMSKVFMINATDDENNARWFSNIRSSTPPFKILYTGNNFVRTLLKKETIIIKKPRLLEENLLKGSVIRKLILENNSKWQDLVSESVKKVFREIAAVERIRSIHQAWMDSPFSEPKKYAE</sequence>
<gene>
    <name evidence="6" type="ORF">NARC_10040</name>
</gene>
<name>A0A557SYF4_9ARCH</name>
<dbReference type="Pfam" id="PF01467">
    <property type="entry name" value="CTP_transf_like"/>
    <property type="match status" value="1"/>
</dbReference>
<dbReference type="InterPro" id="IPR006418">
    <property type="entry name" value="NMN_Atrans_arc"/>
</dbReference>
<dbReference type="GO" id="GO:0009435">
    <property type="term" value="P:NAD+ biosynthetic process"/>
    <property type="evidence" value="ECO:0007669"/>
    <property type="project" value="UniProtKB-UniRule"/>
</dbReference>
<dbReference type="AlphaFoldDB" id="A0A557SYF4"/>
<keyword evidence="4" id="KW-0067">ATP-binding</keyword>
<dbReference type="PANTHER" id="PTHR21342">
    <property type="entry name" value="PHOSPHOPANTETHEINE ADENYLYLTRANSFERASE"/>
    <property type="match status" value="1"/>
</dbReference>
<dbReference type="HAMAP" id="MF_00243">
    <property type="entry name" value="NMN_adenylyltr"/>
    <property type="match status" value="1"/>
</dbReference>
<dbReference type="EMBL" id="VOAH01000001">
    <property type="protein sequence ID" value="TVP41634.1"/>
    <property type="molecule type" value="Genomic_DNA"/>
</dbReference>
<dbReference type="EC" id="2.7.7.1" evidence="4"/>
<comment type="caution">
    <text evidence="6">The sequence shown here is derived from an EMBL/GenBank/DDBJ whole genome shotgun (WGS) entry which is preliminary data.</text>
</comment>
<keyword evidence="2 4" id="KW-0808">Transferase</keyword>
<keyword evidence="3 4" id="KW-0548">Nucleotidyltransferase</keyword>
<organism evidence="6 7">
    <name type="scientific">Candidatus Nitrosocosmicus arcticus</name>
    <dbReference type="NCBI Taxonomy" id="2035267"/>
    <lineage>
        <taxon>Archaea</taxon>
        <taxon>Nitrososphaerota</taxon>
        <taxon>Nitrososphaeria</taxon>
        <taxon>Nitrososphaerales</taxon>
        <taxon>Nitrososphaeraceae</taxon>
        <taxon>Candidatus Nitrosocosmicus</taxon>
    </lineage>
</organism>
<evidence type="ECO:0000256" key="1">
    <source>
        <dbReference type="ARBA" id="ARBA00010124"/>
    </source>
</evidence>
<keyword evidence="4" id="KW-0520">NAD</keyword>
<evidence type="ECO:0000256" key="4">
    <source>
        <dbReference type="HAMAP-Rule" id="MF_00243"/>
    </source>
</evidence>
<keyword evidence="4" id="KW-0547">Nucleotide-binding</keyword>
<reference evidence="6 7" key="1">
    <citation type="journal article" date="2019" name="Front. Microbiol.">
        <title>Ammonia Oxidation by the Arctic Terrestrial Thaumarchaeote Candidatus Nitrosocosmicus arcticus Is Stimulated by Increasing Temperatures.</title>
        <authorList>
            <person name="Alves R.J.E."/>
            <person name="Kerou M."/>
            <person name="Zappe A."/>
            <person name="Bittner R."/>
            <person name="Abby S.S."/>
            <person name="Schmidt H.A."/>
            <person name="Pfeifer K."/>
            <person name="Schleper C."/>
        </authorList>
    </citation>
    <scope>NUCLEOTIDE SEQUENCE [LARGE SCALE GENOMIC DNA]</scope>
    <source>
        <strain evidence="6 7">Kfb</strain>
    </source>
</reference>
<keyword evidence="7" id="KW-1185">Reference proteome</keyword>
<dbReference type="PANTHER" id="PTHR21342:SF0">
    <property type="entry name" value="BIFUNCTIONAL NMN ADENYLYLTRANSFERASE_NUDIX HYDROLASE"/>
    <property type="match status" value="1"/>
</dbReference>
<dbReference type="InterPro" id="IPR014729">
    <property type="entry name" value="Rossmann-like_a/b/a_fold"/>
</dbReference>
<dbReference type="Proteomes" id="UP000315289">
    <property type="component" value="Unassembled WGS sequence"/>
</dbReference>
<evidence type="ECO:0000259" key="5">
    <source>
        <dbReference type="Pfam" id="PF01467"/>
    </source>
</evidence>
<evidence type="ECO:0000313" key="6">
    <source>
        <dbReference type="EMBL" id="TVP41634.1"/>
    </source>
</evidence>
<protein>
    <recommendedName>
        <fullName evidence="4">Nicotinamide-nucleotide adenylyltransferase</fullName>
        <ecNumber evidence="4">2.7.7.1</ecNumber>
    </recommendedName>
    <alternativeName>
        <fullName evidence="4">NAD(+) diphosphorylase</fullName>
    </alternativeName>
    <alternativeName>
        <fullName evidence="4">NAD(+) pyrophosphorylase</fullName>
    </alternativeName>
    <alternativeName>
        <fullName evidence="4">NMN adenylyltransferase</fullName>
    </alternativeName>
</protein>
<dbReference type="UniPathway" id="UPA00253">
    <property type="reaction ID" value="UER00600"/>
</dbReference>
<proteinExistence type="inferred from homology"/>
<dbReference type="GO" id="GO:0005524">
    <property type="term" value="F:ATP binding"/>
    <property type="evidence" value="ECO:0007669"/>
    <property type="project" value="UniProtKB-KW"/>
</dbReference>
<comment type="catalytic activity">
    <reaction evidence="4">
        <text>beta-nicotinamide D-ribonucleotide + ATP + H(+) = diphosphate + NAD(+)</text>
        <dbReference type="Rhea" id="RHEA:21360"/>
        <dbReference type="ChEBI" id="CHEBI:14649"/>
        <dbReference type="ChEBI" id="CHEBI:15378"/>
        <dbReference type="ChEBI" id="CHEBI:30616"/>
        <dbReference type="ChEBI" id="CHEBI:33019"/>
        <dbReference type="ChEBI" id="CHEBI:57540"/>
        <dbReference type="EC" id="2.7.7.1"/>
    </reaction>
</comment>
<dbReference type="SUPFAM" id="SSF52374">
    <property type="entry name" value="Nucleotidylyl transferase"/>
    <property type="match status" value="1"/>
</dbReference>
<dbReference type="GO" id="GO:0005737">
    <property type="term" value="C:cytoplasm"/>
    <property type="evidence" value="ECO:0007669"/>
    <property type="project" value="UniProtKB-SubCell"/>
</dbReference>
<accession>A0A557SYF4</accession>
<dbReference type="GO" id="GO:0000309">
    <property type="term" value="F:nicotinamide-nucleotide adenylyltransferase activity"/>
    <property type="evidence" value="ECO:0007669"/>
    <property type="project" value="UniProtKB-UniRule"/>
</dbReference>
<dbReference type="NCBIfam" id="TIGR00125">
    <property type="entry name" value="cyt_tran_rel"/>
    <property type="match status" value="1"/>
</dbReference>
<dbReference type="NCBIfam" id="NF002243">
    <property type="entry name" value="PRK01153.1"/>
    <property type="match status" value="1"/>
</dbReference>
<dbReference type="Gene3D" id="3.40.50.620">
    <property type="entry name" value="HUPs"/>
    <property type="match status" value="1"/>
</dbReference>
<evidence type="ECO:0000256" key="2">
    <source>
        <dbReference type="ARBA" id="ARBA00022679"/>
    </source>
</evidence>
<evidence type="ECO:0000313" key="7">
    <source>
        <dbReference type="Proteomes" id="UP000315289"/>
    </source>
</evidence>
<evidence type="ECO:0000256" key="3">
    <source>
        <dbReference type="ARBA" id="ARBA00022695"/>
    </source>
</evidence>
<keyword evidence="4" id="KW-0963">Cytoplasm</keyword>
<comment type="subcellular location">
    <subcellularLocation>
        <location evidence="4">Cytoplasm</location>
    </subcellularLocation>
</comment>
<dbReference type="InterPro" id="IPR004821">
    <property type="entry name" value="Cyt_trans-like"/>
</dbReference>
<comment type="pathway">
    <text evidence="4">Cofactor biosynthesis; NAD(+) biosynthesis; NAD(+) from nicotinamide D-ribonucleotide: step 1/1.</text>
</comment>
<feature type="domain" description="Cytidyltransferase-like" evidence="5">
    <location>
        <begin position="5"/>
        <end position="74"/>
    </location>
</feature>
<keyword evidence="4" id="KW-0662">Pyridine nucleotide biosynthesis</keyword>